<evidence type="ECO:0000313" key="2">
    <source>
        <dbReference type="EMBL" id="RAV19250.1"/>
    </source>
</evidence>
<proteinExistence type="predicted"/>
<evidence type="ECO:0000259" key="1">
    <source>
        <dbReference type="Pfam" id="PF04734"/>
    </source>
</evidence>
<accession>A0A329MHL7</accession>
<dbReference type="Proteomes" id="UP000250369">
    <property type="component" value="Unassembled WGS sequence"/>
</dbReference>
<name>A0A329MHL7_9BACL</name>
<organism evidence="2 3">
    <name type="scientific">Paenibacillus contaminans</name>
    <dbReference type="NCBI Taxonomy" id="450362"/>
    <lineage>
        <taxon>Bacteria</taxon>
        <taxon>Bacillati</taxon>
        <taxon>Bacillota</taxon>
        <taxon>Bacilli</taxon>
        <taxon>Bacillales</taxon>
        <taxon>Paenibacillaceae</taxon>
        <taxon>Paenibacillus</taxon>
    </lineage>
</organism>
<sequence>MVMSSNSYYFTEAFVMRFCLKSERMTPERPVFMHGFGGRTQKSEGVHDELYVKAAMLEANKTLLILTIDALGSDRSFVVGIKDALQEKFGLGHDEVLINFSHTHHSVFLTGLDAGLRRGAYSMAQEGWTDSETQLDYSEDEAFFRFMRDTILQMTAYCRDHLEEGELAIGRGKSDFAVSRRKPDGDGVIWAPYYEGEIDKELLVVTLTDRSGMVKGILYNYGCHTTAMGPDNMLLSNDFAGQTSCVLEESYPGATALFLQGCGGELKPLRSAAGSRFKSLSIAEMIDSGTELANDVKAILKQGELTPVRCNFKTALADPLLYTEQTEAAFYEPMTNHPDYNAFYWNSAKRTMRAIEDGTIKDRLPHCICIWHLDDDTRLVAMEGEVSTEYSLLIKKLFGSSRTTLTLGYTNGVYSYVPTRKMIREGGYEAECNFFFHLRGPFVPEIEDIIVGQIVLTDMKLSNTM</sequence>
<keyword evidence="3" id="KW-1185">Reference proteome</keyword>
<dbReference type="Pfam" id="PF04734">
    <property type="entry name" value="Ceramidase_alk"/>
    <property type="match status" value="1"/>
</dbReference>
<evidence type="ECO:0000313" key="3">
    <source>
        <dbReference type="Proteomes" id="UP000250369"/>
    </source>
</evidence>
<protein>
    <recommendedName>
        <fullName evidence="1">Neutral/alkaline non-lysosomal ceramidase N-terminal domain-containing protein</fullName>
    </recommendedName>
</protein>
<reference evidence="2 3" key="1">
    <citation type="journal article" date="2009" name="Int. J. Syst. Evol. Microbiol.">
        <title>Paenibacillus contaminans sp. nov., isolated from a contaminated laboratory plate.</title>
        <authorList>
            <person name="Chou J.H."/>
            <person name="Lee J.H."/>
            <person name="Lin M.C."/>
            <person name="Chang P.S."/>
            <person name="Arun A.B."/>
            <person name="Young C.C."/>
            <person name="Chen W.M."/>
        </authorList>
    </citation>
    <scope>NUCLEOTIDE SEQUENCE [LARGE SCALE GENOMIC DNA]</scope>
    <source>
        <strain evidence="2 3">CKOBP-6</strain>
    </source>
</reference>
<dbReference type="InterPro" id="IPR031329">
    <property type="entry name" value="NEUT/ALK_ceramidase_N"/>
</dbReference>
<gene>
    <name evidence="2" type="ORF">DQG23_22205</name>
</gene>
<dbReference type="EMBL" id="QMFB01000013">
    <property type="protein sequence ID" value="RAV19250.1"/>
    <property type="molecule type" value="Genomic_DNA"/>
</dbReference>
<comment type="caution">
    <text evidence="2">The sequence shown here is derived from an EMBL/GenBank/DDBJ whole genome shotgun (WGS) entry which is preliminary data.</text>
</comment>
<feature type="domain" description="Neutral/alkaline non-lysosomal ceramidase N-terminal" evidence="1">
    <location>
        <begin position="31"/>
        <end position="253"/>
    </location>
</feature>
<dbReference type="AlphaFoldDB" id="A0A329MHL7"/>